<comment type="caution">
    <text evidence="1">The sequence shown here is derived from an EMBL/GenBank/DDBJ whole genome shotgun (WGS) entry which is preliminary data.</text>
</comment>
<dbReference type="EMBL" id="BMES01000002">
    <property type="protein sequence ID" value="GGH24629.1"/>
    <property type="molecule type" value="Genomic_DNA"/>
</dbReference>
<proteinExistence type="predicted"/>
<gene>
    <name evidence="1" type="ORF">GCM10007036_31170</name>
</gene>
<dbReference type="AlphaFoldDB" id="A0A917I911"/>
<sequence length="72" mass="8051">MRYHLHQKFAGRRLLDTVGFEADSEVQAVAHATSAYDDLQRLFGALISVELESAEGRSIMILTRSERVTSQA</sequence>
<evidence type="ECO:0000313" key="1">
    <source>
        <dbReference type="EMBL" id="GGH24629.1"/>
    </source>
</evidence>
<reference evidence="1" key="1">
    <citation type="journal article" date="2014" name="Int. J. Syst. Evol. Microbiol.">
        <title>Complete genome sequence of Corynebacterium casei LMG S-19264T (=DSM 44701T), isolated from a smear-ripened cheese.</title>
        <authorList>
            <consortium name="US DOE Joint Genome Institute (JGI-PGF)"/>
            <person name="Walter F."/>
            <person name="Albersmeier A."/>
            <person name="Kalinowski J."/>
            <person name="Ruckert C."/>
        </authorList>
    </citation>
    <scope>NUCLEOTIDE SEQUENCE</scope>
    <source>
        <strain evidence="1">CGMCC 1.12214</strain>
    </source>
</reference>
<organism evidence="1 2">
    <name type="scientific">Alsobacter metallidurans</name>
    <dbReference type="NCBI Taxonomy" id="340221"/>
    <lineage>
        <taxon>Bacteria</taxon>
        <taxon>Pseudomonadati</taxon>
        <taxon>Pseudomonadota</taxon>
        <taxon>Alphaproteobacteria</taxon>
        <taxon>Hyphomicrobiales</taxon>
        <taxon>Alsobacteraceae</taxon>
        <taxon>Alsobacter</taxon>
    </lineage>
</organism>
<keyword evidence="2" id="KW-1185">Reference proteome</keyword>
<accession>A0A917I911</accession>
<evidence type="ECO:0000313" key="2">
    <source>
        <dbReference type="Proteomes" id="UP000603912"/>
    </source>
</evidence>
<name>A0A917I911_9HYPH</name>
<dbReference type="Proteomes" id="UP000603912">
    <property type="component" value="Unassembled WGS sequence"/>
</dbReference>
<reference evidence="1" key="2">
    <citation type="submission" date="2020-09" db="EMBL/GenBank/DDBJ databases">
        <authorList>
            <person name="Sun Q."/>
            <person name="Zhou Y."/>
        </authorList>
    </citation>
    <scope>NUCLEOTIDE SEQUENCE</scope>
    <source>
        <strain evidence="1">CGMCC 1.12214</strain>
    </source>
</reference>
<protein>
    <submittedName>
        <fullName evidence="1">Uncharacterized protein</fullName>
    </submittedName>
</protein>